<dbReference type="InterPro" id="IPR013342">
    <property type="entry name" value="Mandelate_racemase_C"/>
</dbReference>
<keyword evidence="3" id="KW-0460">Magnesium</keyword>
<dbReference type="SFLD" id="SFLDS00001">
    <property type="entry name" value="Enolase"/>
    <property type="match status" value="1"/>
</dbReference>
<dbReference type="Proteomes" id="UP000078486">
    <property type="component" value="Unassembled WGS sequence"/>
</dbReference>
<name>A0A178ILU9_9BACT</name>
<accession>A0A178ILU9</accession>
<dbReference type="STRING" id="1184151.AW736_05865"/>
<comment type="caution">
    <text evidence="5">The sequence shown here is derived from an EMBL/GenBank/DDBJ whole genome shotgun (WGS) entry which is preliminary data.</text>
</comment>
<proteinExistence type="predicted"/>
<dbReference type="PANTHER" id="PTHR13794">
    <property type="entry name" value="ENOLASE SUPERFAMILY, MANDELATE RACEMASE"/>
    <property type="match status" value="1"/>
</dbReference>
<dbReference type="PANTHER" id="PTHR13794:SF58">
    <property type="entry name" value="MITOCHONDRIAL ENOLASE SUPERFAMILY MEMBER 1"/>
    <property type="match status" value="1"/>
</dbReference>
<dbReference type="GO" id="GO:0016052">
    <property type="term" value="P:carbohydrate catabolic process"/>
    <property type="evidence" value="ECO:0007669"/>
    <property type="project" value="TreeGrafter"/>
</dbReference>
<feature type="domain" description="Mandelate racemase/muconate lactonizing enzyme C-terminal" evidence="4">
    <location>
        <begin position="98"/>
        <end position="193"/>
    </location>
</feature>
<dbReference type="InterPro" id="IPR046945">
    <property type="entry name" value="RHMD-like"/>
</dbReference>
<dbReference type="InterPro" id="IPR029065">
    <property type="entry name" value="Enolase_C-like"/>
</dbReference>
<dbReference type="Gene3D" id="3.30.390.10">
    <property type="entry name" value="Enolase-like, N-terminal domain"/>
    <property type="match status" value="1"/>
</dbReference>
<organism evidence="5 6">
    <name type="scientific">Termitidicoccus mucosus</name>
    <dbReference type="NCBI Taxonomy" id="1184151"/>
    <lineage>
        <taxon>Bacteria</taxon>
        <taxon>Pseudomonadati</taxon>
        <taxon>Verrucomicrobiota</taxon>
        <taxon>Opitutia</taxon>
        <taxon>Opitutales</taxon>
        <taxon>Opitutaceae</taxon>
        <taxon>Termitidicoccus</taxon>
    </lineage>
</organism>
<dbReference type="Pfam" id="PF02746">
    <property type="entry name" value="MR_MLE_N"/>
    <property type="match status" value="1"/>
</dbReference>
<dbReference type="InterPro" id="IPR029017">
    <property type="entry name" value="Enolase-like_N"/>
</dbReference>
<evidence type="ECO:0000313" key="6">
    <source>
        <dbReference type="Proteomes" id="UP000078486"/>
    </source>
</evidence>
<dbReference type="GO" id="GO:0000287">
    <property type="term" value="F:magnesium ion binding"/>
    <property type="evidence" value="ECO:0007669"/>
    <property type="project" value="TreeGrafter"/>
</dbReference>
<reference evidence="5 6" key="1">
    <citation type="submission" date="2016-01" db="EMBL/GenBank/DDBJ databases">
        <title>High potential of lignocellulose degradation of a new Verrucomicrobia species.</title>
        <authorList>
            <person name="Wang Y."/>
            <person name="Shi Y."/>
            <person name="Qiu Z."/>
            <person name="Liu S."/>
            <person name="Yang H."/>
        </authorList>
    </citation>
    <scope>NUCLEOTIDE SEQUENCE [LARGE SCALE GENOMIC DNA]</scope>
    <source>
        <strain evidence="5 6">TSB47</strain>
    </source>
</reference>
<dbReference type="Gene3D" id="3.20.20.120">
    <property type="entry name" value="Enolase-like C-terminal domain"/>
    <property type="match status" value="1"/>
</dbReference>
<dbReference type="InterPro" id="IPR036849">
    <property type="entry name" value="Enolase-like_C_sf"/>
</dbReference>
<comment type="cofactor">
    <cofactor evidence="1">
        <name>Mg(2+)</name>
        <dbReference type="ChEBI" id="CHEBI:18420"/>
    </cofactor>
</comment>
<protein>
    <recommendedName>
        <fullName evidence="4">Mandelate racemase/muconate lactonizing enzyme C-terminal domain-containing protein</fullName>
    </recommendedName>
</protein>
<dbReference type="GO" id="GO:0016836">
    <property type="term" value="F:hydro-lyase activity"/>
    <property type="evidence" value="ECO:0007669"/>
    <property type="project" value="TreeGrafter"/>
</dbReference>
<dbReference type="Pfam" id="PF13378">
    <property type="entry name" value="MR_MLE_C"/>
    <property type="match status" value="1"/>
</dbReference>
<dbReference type="SUPFAM" id="SSF54826">
    <property type="entry name" value="Enolase N-terminal domain-like"/>
    <property type="match status" value="1"/>
</dbReference>
<dbReference type="SUPFAM" id="SSF51604">
    <property type="entry name" value="Enolase C-terminal domain-like"/>
    <property type="match status" value="1"/>
</dbReference>
<evidence type="ECO:0000259" key="4">
    <source>
        <dbReference type="SMART" id="SM00922"/>
    </source>
</evidence>
<dbReference type="AlphaFoldDB" id="A0A178ILU9"/>
<dbReference type="EMBL" id="LRRQ01000046">
    <property type="protein sequence ID" value="OAM90830.1"/>
    <property type="molecule type" value="Genomic_DNA"/>
</dbReference>
<evidence type="ECO:0000256" key="3">
    <source>
        <dbReference type="ARBA" id="ARBA00022842"/>
    </source>
</evidence>
<keyword evidence="2" id="KW-0479">Metal-binding</keyword>
<gene>
    <name evidence="5" type="ORF">AW736_05865</name>
</gene>
<sequence length="322" mass="35875">MAYGPHGDGRGLADLARDSYFPQIKDLDPENGEAIWQKLYKRQRHLYNQTDTMLGVIDVAVWDIRGKIAGRPIAALLGKYREEVPAYMSAKSEFYTETEVAIEAAEAKARGFYGYKLQLRDGAEKDIPRLRAAREAVGKDFRLMQDPNSSYDLTTAITVGRTLDELHYHWYEEPLPETQVGHYRRLAATLKTPILATETSSLGEMAGFLKQEALTIARGDVLIKGGITGLKKAMSMCELFGYNLEIHTANTPLLDVANLHVAASCANTSMMEVHHPAFRFALKKHPFNVERGGLIKAPSAPGLGVELDWAWIDAHTENVRES</sequence>
<dbReference type="InterPro" id="IPR013341">
    <property type="entry name" value="Mandelate_racemase_N_dom"/>
</dbReference>
<evidence type="ECO:0000313" key="5">
    <source>
        <dbReference type="EMBL" id="OAM90830.1"/>
    </source>
</evidence>
<keyword evidence="6" id="KW-1185">Reference proteome</keyword>
<dbReference type="SMART" id="SM00922">
    <property type="entry name" value="MR_MLE"/>
    <property type="match status" value="1"/>
</dbReference>
<dbReference type="SFLD" id="SFLDG00179">
    <property type="entry name" value="mandelate_racemase"/>
    <property type="match status" value="1"/>
</dbReference>
<evidence type="ECO:0000256" key="2">
    <source>
        <dbReference type="ARBA" id="ARBA00022723"/>
    </source>
</evidence>
<evidence type="ECO:0000256" key="1">
    <source>
        <dbReference type="ARBA" id="ARBA00001946"/>
    </source>
</evidence>